<evidence type="ECO:0000256" key="2">
    <source>
        <dbReference type="SAM" id="MobiDB-lite"/>
    </source>
</evidence>
<dbReference type="AlphaFoldDB" id="A0A2P8DIK1"/>
<protein>
    <submittedName>
        <fullName evidence="6">LytR family transcriptional attenuator</fullName>
    </submittedName>
</protein>
<evidence type="ECO:0000256" key="3">
    <source>
        <dbReference type="SAM" id="Phobius"/>
    </source>
</evidence>
<keyword evidence="3" id="KW-1133">Transmembrane helix</keyword>
<dbReference type="Gene3D" id="3.40.630.190">
    <property type="entry name" value="LCP protein"/>
    <property type="match status" value="1"/>
</dbReference>
<keyword evidence="3" id="KW-0812">Transmembrane</keyword>
<accession>A0A2P8DIK1</accession>
<proteinExistence type="inferred from homology"/>
<sequence>MSDGSDERDPGFRRLRSGPVPPHQRGARTRAHNNRPAGIPSAGATGRRFALLLAAAMSILVLLASGTAWALTGWASGQLNRDDVFGGLADGDRPAAGPKGALNILVIGSDSRGAMNSAKQDDLGVGRTSGQRSDTMMLVHVNNDRDRITVVGIPRDSWVPVPGHGANKINAAYAYGGPELAISTVEGATGVRVDHYVEVNFTGFVDVVDAVDGIEVCLDEPISDEKAHLEMPAGTHRVDGKTALAFARTRKTADGDLDRIDRQQQVMAALLNKAMSSETLSDPAKFTAFLDTSLGAVTVDEGLDTATINQLGNQLRTIGLDDMAFTQVPIGDMDYRTPSGEVALRWNDRAADAMFDKIAADEPLTPPEKDDAPAKDGEKDDAKDDAPVAPGDITVEVFNGVGTPGLGSQAARDLDGAGFDVSGDAQNWSTKNVPETLVRYAPDQKKAAKAVAKAVPGAVVEEDDTLSSRVQVVLGFNYTRVEAPEQPAQPAEPEPTAEVPGRDSAHTSTARDNVCAK</sequence>
<dbReference type="InterPro" id="IPR004474">
    <property type="entry name" value="LytR_CpsA_psr"/>
</dbReference>
<feature type="compositionally biased region" description="Low complexity" evidence="2">
    <location>
        <begin position="484"/>
        <end position="498"/>
    </location>
</feature>
<dbReference type="OrthoDB" id="5168236at2"/>
<evidence type="ECO:0000259" key="5">
    <source>
        <dbReference type="Pfam" id="PF13399"/>
    </source>
</evidence>
<dbReference type="RefSeq" id="WP_106583456.1">
    <property type="nucleotide sequence ID" value="NZ_PYGA01000009.1"/>
</dbReference>
<reference evidence="6 7" key="1">
    <citation type="submission" date="2018-03" db="EMBL/GenBank/DDBJ databases">
        <title>Genomic Encyclopedia of Archaeal and Bacterial Type Strains, Phase II (KMG-II): from individual species to whole genera.</title>
        <authorList>
            <person name="Goeker M."/>
        </authorList>
    </citation>
    <scope>NUCLEOTIDE SEQUENCE [LARGE SCALE GENOMIC DNA]</scope>
    <source>
        <strain evidence="6 7">DSM 45312</strain>
    </source>
</reference>
<dbReference type="Pfam" id="PF03816">
    <property type="entry name" value="LytR_cpsA_psr"/>
    <property type="match status" value="1"/>
</dbReference>
<keyword evidence="7" id="KW-1185">Reference proteome</keyword>
<dbReference type="InterPro" id="IPR050922">
    <property type="entry name" value="LytR/CpsA/Psr_CW_biosynth"/>
</dbReference>
<feature type="domain" description="Cell envelope-related transcriptional attenuator" evidence="4">
    <location>
        <begin position="132"/>
        <end position="275"/>
    </location>
</feature>
<dbReference type="Pfam" id="PF13399">
    <property type="entry name" value="LytR_C"/>
    <property type="match status" value="1"/>
</dbReference>
<comment type="similarity">
    <text evidence="1">Belongs to the LytR/CpsA/Psr (LCP) family.</text>
</comment>
<feature type="domain" description="LytR/CpsA/Psr regulator C-terminal" evidence="5">
    <location>
        <begin position="392"/>
        <end position="478"/>
    </location>
</feature>
<dbReference type="EMBL" id="PYGA01000009">
    <property type="protein sequence ID" value="PSK97055.1"/>
    <property type="molecule type" value="Genomic_DNA"/>
</dbReference>
<feature type="compositionally biased region" description="Basic and acidic residues" evidence="2">
    <location>
        <begin position="1"/>
        <end position="12"/>
    </location>
</feature>
<keyword evidence="3" id="KW-0472">Membrane</keyword>
<dbReference type="PANTHER" id="PTHR33392">
    <property type="entry name" value="POLYISOPRENYL-TEICHOIC ACID--PEPTIDOGLYCAN TEICHOIC ACID TRANSFERASE TAGU"/>
    <property type="match status" value="1"/>
</dbReference>
<dbReference type="Gene3D" id="3.30.70.2390">
    <property type="match status" value="1"/>
</dbReference>
<dbReference type="InterPro" id="IPR027381">
    <property type="entry name" value="LytR/CpsA/Psr_C"/>
</dbReference>
<feature type="compositionally biased region" description="Basic and acidic residues" evidence="2">
    <location>
        <begin position="367"/>
        <end position="386"/>
    </location>
</feature>
<comment type="caution">
    <text evidence="6">The sequence shown here is derived from an EMBL/GenBank/DDBJ whole genome shotgun (WGS) entry which is preliminary data.</text>
</comment>
<dbReference type="PANTHER" id="PTHR33392:SF6">
    <property type="entry name" value="POLYISOPRENYL-TEICHOIC ACID--PEPTIDOGLYCAN TEICHOIC ACID TRANSFERASE TAGU"/>
    <property type="match status" value="1"/>
</dbReference>
<feature type="region of interest" description="Disordered" evidence="2">
    <location>
        <begin position="1"/>
        <end position="41"/>
    </location>
</feature>
<evidence type="ECO:0000259" key="4">
    <source>
        <dbReference type="Pfam" id="PF03816"/>
    </source>
</evidence>
<dbReference type="Proteomes" id="UP000240542">
    <property type="component" value="Unassembled WGS sequence"/>
</dbReference>
<evidence type="ECO:0000256" key="1">
    <source>
        <dbReference type="ARBA" id="ARBA00006068"/>
    </source>
</evidence>
<organism evidence="6 7">
    <name type="scientific">Murinocardiopsis flavida</name>
    <dbReference type="NCBI Taxonomy" id="645275"/>
    <lineage>
        <taxon>Bacteria</taxon>
        <taxon>Bacillati</taxon>
        <taxon>Actinomycetota</taxon>
        <taxon>Actinomycetes</taxon>
        <taxon>Streptosporangiales</taxon>
        <taxon>Nocardiopsidaceae</taxon>
        <taxon>Murinocardiopsis</taxon>
    </lineage>
</organism>
<feature type="region of interest" description="Disordered" evidence="2">
    <location>
        <begin position="481"/>
        <end position="517"/>
    </location>
</feature>
<feature type="region of interest" description="Disordered" evidence="2">
    <location>
        <begin position="358"/>
        <end position="390"/>
    </location>
</feature>
<evidence type="ECO:0000313" key="6">
    <source>
        <dbReference type="EMBL" id="PSK97055.1"/>
    </source>
</evidence>
<name>A0A2P8DIK1_9ACTN</name>
<dbReference type="NCBIfam" id="TIGR00350">
    <property type="entry name" value="lytR_cpsA_psr"/>
    <property type="match status" value="1"/>
</dbReference>
<gene>
    <name evidence="6" type="ORF">CLV63_10958</name>
</gene>
<evidence type="ECO:0000313" key="7">
    <source>
        <dbReference type="Proteomes" id="UP000240542"/>
    </source>
</evidence>
<feature type="transmembrane region" description="Helical" evidence="3">
    <location>
        <begin position="49"/>
        <end position="71"/>
    </location>
</feature>